<organism evidence="1">
    <name type="scientific">Anguilla anguilla</name>
    <name type="common">European freshwater eel</name>
    <name type="synonym">Muraena anguilla</name>
    <dbReference type="NCBI Taxonomy" id="7936"/>
    <lineage>
        <taxon>Eukaryota</taxon>
        <taxon>Metazoa</taxon>
        <taxon>Chordata</taxon>
        <taxon>Craniata</taxon>
        <taxon>Vertebrata</taxon>
        <taxon>Euteleostomi</taxon>
        <taxon>Actinopterygii</taxon>
        <taxon>Neopterygii</taxon>
        <taxon>Teleostei</taxon>
        <taxon>Anguilliformes</taxon>
        <taxon>Anguillidae</taxon>
        <taxon>Anguilla</taxon>
    </lineage>
</organism>
<proteinExistence type="predicted"/>
<protein>
    <submittedName>
        <fullName evidence="1">Uncharacterized protein</fullName>
    </submittedName>
</protein>
<reference evidence="1" key="1">
    <citation type="submission" date="2014-11" db="EMBL/GenBank/DDBJ databases">
        <authorList>
            <person name="Amaro Gonzalez C."/>
        </authorList>
    </citation>
    <scope>NUCLEOTIDE SEQUENCE</scope>
</reference>
<name>A0A0E9PB79_ANGAN</name>
<reference evidence="1" key="2">
    <citation type="journal article" date="2015" name="Fish Shellfish Immunol.">
        <title>Early steps in the European eel (Anguilla anguilla)-Vibrio vulnificus interaction in the gills: Role of the RtxA13 toxin.</title>
        <authorList>
            <person name="Callol A."/>
            <person name="Pajuelo D."/>
            <person name="Ebbesson L."/>
            <person name="Teles M."/>
            <person name="MacKenzie S."/>
            <person name="Amaro C."/>
        </authorList>
    </citation>
    <scope>NUCLEOTIDE SEQUENCE</scope>
</reference>
<evidence type="ECO:0000313" key="1">
    <source>
        <dbReference type="EMBL" id="JAH01113.1"/>
    </source>
</evidence>
<accession>A0A0E9PB79</accession>
<sequence>MSLQLRVCRILVSV</sequence>
<dbReference type="EMBL" id="GBXM01107464">
    <property type="protein sequence ID" value="JAH01113.1"/>
    <property type="molecule type" value="Transcribed_RNA"/>
</dbReference>